<gene>
    <name evidence="5" type="primary">LOC127752318</name>
</gene>
<organism evidence="4 5">
    <name type="scientific">Frankliniella occidentalis</name>
    <name type="common">Western flower thrips</name>
    <name type="synonym">Euthrips occidentalis</name>
    <dbReference type="NCBI Taxonomy" id="133901"/>
    <lineage>
        <taxon>Eukaryota</taxon>
        <taxon>Metazoa</taxon>
        <taxon>Ecdysozoa</taxon>
        <taxon>Arthropoda</taxon>
        <taxon>Hexapoda</taxon>
        <taxon>Insecta</taxon>
        <taxon>Pterygota</taxon>
        <taxon>Neoptera</taxon>
        <taxon>Paraneoptera</taxon>
        <taxon>Thysanoptera</taxon>
        <taxon>Terebrantia</taxon>
        <taxon>Thripoidea</taxon>
        <taxon>Thripidae</taxon>
        <taxon>Frankliniella</taxon>
    </lineage>
</organism>
<sequence>CANDFVFGLYLKFAPLPCLAQQFTSKYRNTINKAVDYLVRNIGGVEDEYAIAVTTYALHLALHPTKDVAFNLLESKAHSDGDRKWWNQTLPASELRNPWHTRPNSLAVEMTAYALLTYLQRGLVADAMPILHWLLAQRNAHGGFVSTQDTVLGMQALSELLQRTASPPSNVVVTFSYRAGGGQTSSISINRVNSMILQKQEVPRGVREVQISATGSGLALVQVSYSYNVNVTGAWPLFTLDPQVDKNSDSNHLQLSICSGFVPNQVANASNMAVMEVSLPSGFTVDRDALPSLEQSQHVRRVETRDQDTVVVLYFDKMVRREYCPTVSAFRTHKVARQHAVPVVLYDYYDQSRRARAFYEPRKATLCDICDDCPSTCAVGPRTGERLTDDGSASEPGAAAALTASWGALLAASLAVLAWLL</sequence>
<dbReference type="GO" id="GO:0005615">
    <property type="term" value="C:extracellular space"/>
    <property type="evidence" value="ECO:0007669"/>
    <property type="project" value="InterPro"/>
</dbReference>
<accession>A0A9C6XDC8</accession>
<dbReference type="RefSeq" id="XP_052133232.1">
    <property type="nucleotide sequence ID" value="XM_052277272.1"/>
</dbReference>
<proteinExistence type="predicted"/>
<dbReference type="Gene3D" id="2.60.40.690">
    <property type="entry name" value="Alpha-macroglobulin, receptor-binding domain"/>
    <property type="match status" value="1"/>
</dbReference>
<evidence type="ECO:0000313" key="5">
    <source>
        <dbReference type="RefSeq" id="XP_052133232.1"/>
    </source>
</evidence>
<dbReference type="Pfam" id="PF07677">
    <property type="entry name" value="A2M_recep"/>
    <property type="match status" value="1"/>
</dbReference>
<keyword evidence="4" id="KW-1185">Reference proteome</keyword>
<keyword evidence="1" id="KW-0732">Signal</keyword>
<dbReference type="SMART" id="SM01361">
    <property type="entry name" value="A2M_recep"/>
    <property type="match status" value="1"/>
</dbReference>
<dbReference type="PANTHER" id="PTHR11412:SF136">
    <property type="entry name" value="CD109 ANTIGEN"/>
    <property type="match status" value="1"/>
</dbReference>
<feature type="non-terminal residue" evidence="5">
    <location>
        <position position="1"/>
    </location>
</feature>
<dbReference type="GeneID" id="127752318"/>
<dbReference type="SUPFAM" id="SSF48239">
    <property type="entry name" value="Terpenoid cyclases/Protein prenyltransferases"/>
    <property type="match status" value="1"/>
</dbReference>
<keyword evidence="2" id="KW-0882">Thioester bond</keyword>
<dbReference type="InterPro" id="IPR036595">
    <property type="entry name" value="A-macroglobulin_rcpt-bd_sf"/>
</dbReference>
<dbReference type="AlphaFoldDB" id="A0A9C6XDC8"/>
<dbReference type="InterPro" id="IPR008930">
    <property type="entry name" value="Terpenoid_cyclase/PrenylTrfase"/>
</dbReference>
<dbReference type="SUPFAM" id="SSF49410">
    <property type="entry name" value="Alpha-macroglobulin receptor domain"/>
    <property type="match status" value="1"/>
</dbReference>
<dbReference type="KEGG" id="foc:127752318"/>
<dbReference type="InterPro" id="IPR050473">
    <property type="entry name" value="A2M/Complement_sys"/>
</dbReference>
<name>A0A9C6XDC8_FRAOC</name>
<reference evidence="5" key="1">
    <citation type="submission" date="2025-08" db="UniProtKB">
        <authorList>
            <consortium name="RefSeq"/>
        </authorList>
    </citation>
    <scope>IDENTIFICATION</scope>
    <source>
        <tissue evidence="5">Whole organism</tissue>
    </source>
</reference>
<dbReference type="Proteomes" id="UP000504606">
    <property type="component" value="Unplaced"/>
</dbReference>
<evidence type="ECO:0000256" key="1">
    <source>
        <dbReference type="ARBA" id="ARBA00022729"/>
    </source>
</evidence>
<dbReference type="InterPro" id="IPR011626">
    <property type="entry name" value="Alpha-macroglobulin_TED"/>
</dbReference>
<evidence type="ECO:0000259" key="3">
    <source>
        <dbReference type="SMART" id="SM01361"/>
    </source>
</evidence>
<dbReference type="PANTHER" id="PTHR11412">
    <property type="entry name" value="MACROGLOBULIN / COMPLEMENT"/>
    <property type="match status" value="1"/>
</dbReference>
<evidence type="ECO:0000313" key="4">
    <source>
        <dbReference type="Proteomes" id="UP000504606"/>
    </source>
</evidence>
<dbReference type="OrthoDB" id="9998011at2759"/>
<feature type="domain" description="Alpha-macroglobulin receptor-binding" evidence="3">
    <location>
        <begin position="270"/>
        <end position="359"/>
    </location>
</feature>
<dbReference type="Gene3D" id="1.50.10.20">
    <property type="match status" value="1"/>
</dbReference>
<dbReference type="InterPro" id="IPR009048">
    <property type="entry name" value="A-macroglobulin_rcpt-bd"/>
</dbReference>
<evidence type="ECO:0000256" key="2">
    <source>
        <dbReference type="ARBA" id="ARBA00022966"/>
    </source>
</evidence>
<protein>
    <submittedName>
        <fullName evidence="5">Thioester-containing protein 1 allele R1-like</fullName>
    </submittedName>
</protein>
<dbReference type="Pfam" id="PF07678">
    <property type="entry name" value="TED_complement"/>
    <property type="match status" value="1"/>
</dbReference>